<evidence type="ECO:0000313" key="3">
    <source>
        <dbReference type="Proteomes" id="UP000813463"/>
    </source>
</evidence>
<feature type="region of interest" description="Disordered" evidence="1">
    <location>
        <begin position="35"/>
        <end position="67"/>
    </location>
</feature>
<organism evidence="3 4">
    <name type="scientific">Spinacia oleracea</name>
    <name type="common">Spinach</name>
    <dbReference type="NCBI Taxonomy" id="3562"/>
    <lineage>
        <taxon>Eukaryota</taxon>
        <taxon>Viridiplantae</taxon>
        <taxon>Streptophyta</taxon>
        <taxon>Embryophyta</taxon>
        <taxon>Tracheophyta</taxon>
        <taxon>Spermatophyta</taxon>
        <taxon>Magnoliopsida</taxon>
        <taxon>eudicotyledons</taxon>
        <taxon>Gunneridae</taxon>
        <taxon>Pentapetalae</taxon>
        <taxon>Caryophyllales</taxon>
        <taxon>Chenopodiaceae</taxon>
        <taxon>Chenopodioideae</taxon>
        <taxon>Anserineae</taxon>
        <taxon>Spinacia</taxon>
    </lineage>
</organism>
<dbReference type="RefSeq" id="XP_021866647.2">
    <property type="nucleotide sequence ID" value="XM_022010955.2"/>
</dbReference>
<sequence length="466" mass="53002">MTRKSKQSPFIPVDLELDRTLRIVRRQLRGVSHPQIIYTDSESEEDIMADDGPPRPPPPKPRLLRDYGHPESFELRSGILLPTTTVNNFELSPSLIRMIKLDQFGGAPTECPFTHLDNFYELCATIKQNGVTDEFVKMHMFHFSLRDKAKHWLRTVPEGSLTTWNEVTKAFLDKYCPPEKAAELRRKITNFTQEEDETLSEAWERFKEYVRSCPHHGFNQWLVVQSFYDGLHPTSRSHLDAGAGGQIKKLPVEKMIEEIAKLHAWGSDRRATPKKSVGGKHEVDTIDFLNSKFDMLAKRLEKSNMGSTCAPVQVMSCEICGGVDHLSSYCNSTMEQAAAINPRFDPYSQTYNSGWRHHPNFSYKYNQGIQPPPPPQQQQAPQRPTPIPPYRPPGFNQGAYNQGGYNQGASSQPKPQFNQAPPQKSNLESIMETFIAHQTKTNVDIDKRLSEVTSSVQQLQAHNKII</sequence>
<dbReference type="GeneID" id="110805366"/>
<dbReference type="KEGG" id="soe:110805366"/>
<evidence type="ECO:0000313" key="4">
    <source>
        <dbReference type="RefSeq" id="XP_021866647.2"/>
    </source>
</evidence>
<accession>A0A9R0JF23</accession>
<name>A0A9R0JF23_SPIOL</name>
<protein>
    <recommendedName>
        <fullName evidence="2">Retrotransposon gag domain-containing protein</fullName>
    </recommendedName>
</protein>
<feature type="compositionally biased region" description="Pro residues" evidence="1">
    <location>
        <begin position="383"/>
        <end position="392"/>
    </location>
</feature>
<dbReference type="PANTHER" id="PTHR33223">
    <property type="entry name" value="CCHC-TYPE DOMAIN-CONTAINING PROTEIN"/>
    <property type="match status" value="1"/>
</dbReference>
<dbReference type="AlphaFoldDB" id="A0A9R0JF23"/>
<feature type="compositionally biased region" description="Low complexity" evidence="1">
    <location>
        <begin position="393"/>
        <end position="409"/>
    </location>
</feature>
<reference evidence="3" key="1">
    <citation type="journal article" date="2021" name="Nat. Commun.">
        <title>Genomic analyses provide insights into spinach domestication and the genetic basis of agronomic traits.</title>
        <authorList>
            <person name="Cai X."/>
            <person name="Sun X."/>
            <person name="Xu C."/>
            <person name="Sun H."/>
            <person name="Wang X."/>
            <person name="Ge C."/>
            <person name="Zhang Z."/>
            <person name="Wang Q."/>
            <person name="Fei Z."/>
            <person name="Jiao C."/>
            <person name="Wang Q."/>
        </authorList>
    </citation>
    <scope>NUCLEOTIDE SEQUENCE [LARGE SCALE GENOMIC DNA]</scope>
    <source>
        <strain evidence="3">cv. Varoflay</strain>
    </source>
</reference>
<gene>
    <name evidence="4" type="primary">LOC110805366</name>
</gene>
<proteinExistence type="predicted"/>
<reference evidence="4" key="2">
    <citation type="submission" date="2025-08" db="UniProtKB">
        <authorList>
            <consortium name="RefSeq"/>
        </authorList>
    </citation>
    <scope>IDENTIFICATION</scope>
    <source>
        <tissue evidence="4">Leaf</tissue>
    </source>
</reference>
<evidence type="ECO:0000259" key="2">
    <source>
        <dbReference type="Pfam" id="PF03732"/>
    </source>
</evidence>
<dbReference type="Proteomes" id="UP000813463">
    <property type="component" value="Chromosome 4"/>
</dbReference>
<dbReference type="Pfam" id="PF03732">
    <property type="entry name" value="Retrotrans_gag"/>
    <property type="match status" value="1"/>
</dbReference>
<feature type="region of interest" description="Disordered" evidence="1">
    <location>
        <begin position="361"/>
        <end position="423"/>
    </location>
</feature>
<dbReference type="InterPro" id="IPR005162">
    <property type="entry name" value="Retrotrans_gag_dom"/>
</dbReference>
<evidence type="ECO:0000256" key="1">
    <source>
        <dbReference type="SAM" id="MobiDB-lite"/>
    </source>
</evidence>
<keyword evidence="3" id="KW-1185">Reference proteome</keyword>
<dbReference type="PANTHER" id="PTHR33223:SF11">
    <property type="entry name" value="ELEMENT PROTEIN, PUTATIVE-RELATED"/>
    <property type="match status" value="1"/>
</dbReference>
<feature type="domain" description="Retrotransposon gag" evidence="2">
    <location>
        <begin position="140"/>
        <end position="232"/>
    </location>
</feature>
<feature type="compositionally biased region" description="Polar residues" evidence="1">
    <location>
        <begin position="410"/>
        <end position="423"/>
    </location>
</feature>